<dbReference type="Proteomes" id="UP000492821">
    <property type="component" value="Unassembled WGS sequence"/>
</dbReference>
<evidence type="ECO:0000256" key="2">
    <source>
        <dbReference type="ARBA" id="ARBA00012255"/>
    </source>
</evidence>
<dbReference type="SUPFAM" id="SSF101478">
    <property type="entry name" value="ADP-ribosylglycohydrolase"/>
    <property type="match status" value="1"/>
</dbReference>
<dbReference type="PANTHER" id="PTHR16222">
    <property type="entry name" value="ADP-RIBOSYLGLYCOHYDROLASE"/>
    <property type="match status" value="1"/>
</dbReference>
<dbReference type="Pfam" id="PF03747">
    <property type="entry name" value="ADP_ribosyl_GH"/>
    <property type="match status" value="1"/>
</dbReference>
<keyword evidence="12" id="KW-0479">Metal-binding</keyword>
<proteinExistence type="inferred from homology"/>
<dbReference type="PANTHER" id="PTHR16222:SF24">
    <property type="entry name" value="ADP-RIBOSYLHYDROLASE ARH3"/>
    <property type="match status" value="1"/>
</dbReference>
<evidence type="ECO:0000256" key="6">
    <source>
        <dbReference type="ARBA" id="ARBA00042471"/>
    </source>
</evidence>
<evidence type="ECO:0000256" key="9">
    <source>
        <dbReference type="ARBA" id="ARBA00043187"/>
    </source>
</evidence>
<evidence type="ECO:0000256" key="11">
    <source>
        <dbReference type="ARBA" id="ARBA00049015"/>
    </source>
</evidence>
<dbReference type="EC" id="3.2.1.143" evidence="2"/>
<evidence type="ECO:0000256" key="8">
    <source>
        <dbReference type="ARBA" id="ARBA00042850"/>
    </source>
</evidence>
<dbReference type="GO" id="GO:0046872">
    <property type="term" value="F:metal ion binding"/>
    <property type="evidence" value="ECO:0007669"/>
    <property type="project" value="UniProtKB-KW"/>
</dbReference>
<reference evidence="13" key="1">
    <citation type="journal article" date="2013" name="Genetics">
        <title>The draft genome and transcriptome of Panagrellus redivivus are shaped by the harsh demands of a free-living lifestyle.</title>
        <authorList>
            <person name="Srinivasan J."/>
            <person name="Dillman A.R."/>
            <person name="Macchietto M.G."/>
            <person name="Heikkinen L."/>
            <person name="Lakso M."/>
            <person name="Fracchia K.M."/>
            <person name="Antoshechkin I."/>
            <person name="Mortazavi A."/>
            <person name="Wong G."/>
            <person name="Sternberg P.W."/>
        </authorList>
    </citation>
    <scope>NUCLEOTIDE SEQUENCE [LARGE SCALE GENOMIC DNA]</scope>
    <source>
        <strain evidence="13">MT8872</strain>
    </source>
</reference>
<sequence length="230" mass="24528">MTDASSSSTPSPPTMPNLGGRALGALLGQCVGDALGCRYTFRSADDVQMQIAADRDEETDFLPLRGSAVFEFPPGQVGDGTEYCMLIARSLSRQSGIDIPDIVDAILRWKRSDPIGTHNPVFEALELEPENEDPQVSGGHLEKKITLSALLKNRSSLSNMCLSVASPLAIATTTRTNTGAIASRLTRLTQPNPVAQDAVRVLAAAIRALILCPDPQVSVHKNLLSTLSSF</sequence>
<evidence type="ECO:0000256" key="12">
    <source>
        <dbReference type="PIRSR" id="PIRSR605502-1"/>
    </source>
</evidence>
<dbReference type="InterPro" id="IPR036705">
    <property type="entry name" value="Ribosyl_crysJ1_sf"/>
</dbReference>
<dbReference type="AlphaFoldDB" id="A0A7E4V9L1"/>
<name>A0A7E4V9L1_PANRE</name>
<reference evidence="14" key="2">
    <citation type="submission" date="2020-10" db="UniProtKB">
        <authorList>
            <consortium name="WormBaseParasite"/>
        </authorList>
    </citation>
    <scope>IDENTIFICATION</scope>
</reference>
<accession>A0A7E4V9L1</accession>
<keyword evidence="12" id="KW-0460">Magnesium</keyword>
<evidence type="ECO:0000256" key="1">
    <source>
        <dbReference type="ARBA" id="ARBA00010702"/>
    </source>
</evidence>
<dbReference type="InterPro" id="IPR050792">
    <property type="entry name" value="ADP-ribosylglycohydrolase"/>
</dbReference>
<evidence type="ECO:0000256" key="3">
    <source>
        <dbReference type="ARBA" id="ARBA00022801"/>
    </source>
</evidence>
<evidence type="ECO:0000313" key="13">
    <source>
        <dbReference type="Proteomes" id="UP000492821"/>
    </source>
</evidence>
<dbReference type="WBParaSite" id="Pan_g17772.t1">
    <property type="protein sequence ID" value="Pan_g17772.t1"/>
    <property type="gene ID" value="Pan_g17772"/>
</dbReference>
<comment type="cofactor">
    <cofactor evidence="12">
        <name>Mg(2+)</name>
        <dbReference type="ChEBI" id="CHEBI:18420"/>
    </cofactor>
    <text evidence="12">Binds 2 magnesium ions per subunit.</text>
</comment>
<protein>
    <recommendedName>
        <fullName evidence="4">ADP-ribosylhydrolase ARH3</fullName>
        <ecNumber evidence="2">3.2.1.143</ecNumber>
    </recommendedName>
    <alternativeName>
        <fullName evidence="5">ADP-ribose glycohydrolase ARH3</fullName>
    </alternativeName>
    <alternativeName>
        <fullName evidence="6">ADP-ribosylhydrolase 3</fullName>
    </alternativeName>
    <alternativeName>
        <fullName evidence="9">O-acetyl-ADP-ribose deacetylase ARH3</fullName>
    </alternativeName>
    <alternativeName>
        <fullName evidence="10">Poly(ADP-ribose) glycohydrolase ARH3</fullName>
    </alternativeName>
    <alternativeName>
        <fullName evidence="8">[Protein ADP-ribosylarginine] hydrolase-like protein 2</fullName>
    </alternativeName>
    <alternativeName>
        <fullName evidence="7">[Protein ADP-ribosylserine] hydrolase</fullName>
    </alternativeName>
</protein>
<dbReference type="InterPro" id="IPR005502">
    <property type="entry name" value="Ribosyl_crysJ1"/>
</dbReference>
<dbReference type="GO" id="GO:0004649">
    <property type="term" value="F:poly(ADP-ribose) glycohydrolase activity"/>
    <property type="evidence" value="ECO:0007669"/>
    <property type="project" value="UniProtKB-EC"/>
</dbReference>
<feature type="binding site" evidence="12">
    <location>
        <position position="79"/>
    </location>
    <ligand>
        <name>Mg(2+)</name>
        <dbReference type="ChEBI" id="CHEBI:18420"/>
        <label>1</label>
    </ligand>
</feature>
<evidence type="ECO:0000313" key="14">
    <source>
        <dbReference type="WBParaSite" id="Pan_g17772.t1"/>
    </source>
</evidence>
<dbReference type="Gene3D" id="1.10.4080.10">
    <property type="entry name" value="ADP-ribosylation/Crystallin J1"/>
    <property type="match status" value="1"/>
</dbReference>
<keyword evidence="13" id="KW-1185">Reference proteome</keyword>
<keyword evidence="3" id="KW-0378">Hydrolase</keyword>
<comment type="catalytic activity">
    <reaction evidence="11">
        <text>alpha-NAD(+) + H2O = ADP-D-ribose + nicotinamide + H(+)</text>
        <dbReference type="Rhea" id="RHEA:68792"/>
        <dbReference type="ChEBI" id="CHEBI:15377"/>
        <dbReference type="ChEBI" id="CHEBI:15378"/>
        <dbReference type="ChEBI" id="CHEBI:17154"/>
        <dbReference type="ChEBI" id="CHEBI:57967"/>
        <dbReference type="ChEBI" id="CHEBI:77017"/>
    </reaction>
</comment>
<comment type="similarity">
    <text evidence="1">Belongs to the ADP-ribosylglycohydrolase family.</text>
</comment>
<evidence type="ECO:0000256" key="10">
    <source>
        <dbReference type="ARBA" id="ARBA00043193"/>
    </source>
</evidence>
<evidence type="ECO:0000256" key="4">
    <source>
        <dbReference type="ARBA" id="ARBA00041057"/>
    </source>
</evidence>
<organism evidence="13 14">
    <name type="scientific">Panagrellus redivivus</name>
    <name type="common">Microworm</name>
    <dbReference type="NCBI Taxonomy" id="6233"/>
    <lineage>
        <taxon>Eukaryota</taxon>
        <taxon>Metazoa</taxon>
        <taxon>Ecdysozoa</taxon>
        <taxon>Nematoda</taxon>
        <taxon>Chromadorea</taxon>
        <taxon>Rhabditida</taxon>
        <taxon>Tylenchina</taxon>
        <taxon>Panagrolaimomorpha</taxon>
        <taxon>Panagrolaimoidea</taxon>
        <taxon>Panagrolaimidae</taxon>
        <taxon>Panagrellus</taxon>
    </lineage>
</organism>
<evidence type="ECO:0000256" key="5">
    <source>
        <dbReference type="ARBA" id="ARBA00042398"/>
    </source>
</evidence>
<evidence type="ECO:0000256" key="7">
    <source>
        <dbReference type="ARBA" id="ARBA00042722"/>
    </source>
</evidence>